<dbReference type="EMBL" id="PGGO01000024">
    <property type="protein sequence ID" value="PSH63420.1"/>
    <property type="molecule type" value="Genomic_DNA"/>
</dbReference>
<organism evidence="1 2">
    <name type="scientific">Phyllobacterium brassicacearum</name>
    <dbReference type="NCBI Taxonomy" id="314235"/>
    <lineage>
        <taxon>Bacteria</taxon>
        <taxon>Pseudomonadati</taxon>
        <taxon>Pseudomonadota</taxon>
        <taxon>Alphaproteobacteria</taxon>
        <taxon>Hyphomicrobiales</taxon>
        <taxon>Phyllobacteriaceae</taxon>
        <taxon>Phyllobacterium</taxon>
    </lineage>
</organism>
<evidence type="ECO:0008006" key="3">
    <source>
        <dbReference type="Google" id="ProtNLM"/>
    </source>
</evidence>
<dbReference type="Proteomes" id="UP000241444">
    <property type="component" value="Unassembled WGS sequence"/>
</dbReference>
<evidence type="ECO:0000313" key="2">
    <source>
        <dbReference type="Proteomes" id="UP000241444"/>
    </source>
</evidence>
<dbReference type="RefSeq" id="WP_106713549.1">
    <property type="nucleotide sequence ID" value="NZ_PGGO01000024.1"/>
</dbReference>
<proteinExistence type="predicted"/>
<protein>
    <recommendedName>
        <fullName evidence="3">Nitrate reductase</fullName>
    </recommendedName>
</protein>
<sequence length="97" mass="10448">MSTFINPFAPERRSLPCQATAIKAWTREVLECGGDVVVSVNQLACTERGSAPQETVVLLLLPDRRSLKFSIHKALYDVTEADVVAAAQSCEEAKAAG</sequence>
<evidence type="ECO:0000313" key="1">
    <source>
        <dbReference type="EMBL" id="PSH63420.1"/>
    </source>
</evidence>
<keyword evidence="2" id="KW-1185">Reference proteome</keyword>
<accession>A0A2P7BAC3</accession>
<name>A0A2P7BAC3_9HYPH</name>
<dbReference type="OrthoDB" id="7067390at2"/>
<comment type="caution">
    <text evidence="1">The sequence shown here is derived from an EMBL/GenBank/DDBJ whole genome shotgun (WGS) entry which is preliminary data.</text>
</comment>
<gene>
    <name evidence="1" type="ORF">CU102_23695</name>
</gene>
<reference evidence="2" key="1">
    <citation type="submission" date="2017-11" db="EMBL/GenBank/DDBJ databases">
        <authorList>
            <person name="Kuznetsova I."/>
            <person name="Sazanova A."/>
            <person name="Chirak E."/>
            <person name="Safronova V."/>
            <person name="Willems A."/>
        </authorList>
    </citation>
    <scope>NUCLEOTIDE SEQUENCE [LARGE SCALE GENOMIC DNA]</scope>
    <source>
        <strain evidence="2">STM 196</strain>
    </source>
</reference>
<dbReference type="AlphaFoldDB" id="A0A2P7BAC3"/>